<evidence type="ECO:0000313" key="3">
    <source>
        <dbReference type="EMBL" id="MDG3006413.1"/>
    </source>
</evidence>
<dbReference type="SUPFAM" id="SSF53474">
    <property type="entry name" value="alpha/beta-Hydrolases"/>
    <property type="match status" value="1"/>
</dbReference>
<dbReference type="InterPro" id="IPR050471">
    <property type="entry name" value="AB_hydrolase"/>
</dbReference>
<gene>
    <name evidence="3" type="ORF">PZE19_21790</name>
</gene>
<organism evidence="3 4">
    <name type="scientific">Paludisphaera mucosa</name>
    <dbReference type="NCBI Taxonomy" id="3030827"/>
    <lineage>
        <taxon>Bacteria</taxon>
        <taxon>Pseudomonadati</taxon>
        <taxon>Planctomycetota</taxon>
        <taxon>Planctomycetia</taxon>
        <taxon>Isosphaerales</taxon>
        <taxon>Isosphaeraceae</taxon>
        <taxon>Paludisphaera</taxon>
    </lineage>
</organism>
<dbReference type="Gene3D" id="3.40.50.1820">
    <property type="entry name" value="alpha/beta hydrolase"/>
    <property type="match status" value="1"/>
</dbReference>
<reference evidence="3 4" key="1">
    <citation type="submission" date="2023-03" db="EMBL/GenBank/DDBJ databases">
        <title>Paludisphaera mucosa sp. nov. a novel planctomycete from northern fen.</title>
        <authorList>
            <person name="Ivanova A."/>
        </authorList>
    </citation>
    <scope>NUCLEOTIDE SEQUENCE [LARGE SCALE GENOMIC DNA]</scope>
    <source>
        <strain evidence="3 4">Pla2</strain>
    </source>
</reference>
<dbReference type="PRINTS" id="PR00111">
    <property type="entry name" value="ABHYDROLASE"/>
</dbReference>
<name>A0ABT6FFR6_9BACT</name>
<keyword evidence="3" id="KW-0378">Hydrolase</keyword>
<dbReference type="InterPro" id="IPR029058">
    <property type="entry name" value="AB_hydrolase_fold"/>
</dbReference>
<evidence type="ECO:0000313" key="4">
    <source>
        <dbReference type="Proteomes" id="UP001216907"/>
    </source>
</evidence>
<evidence type="ECO:0000259" key="2">
    <source>
        <dbReference type="Pfam" id="PF00561"/>
    </source>
</evidence>
<evidence type="ECO:0000256" key="1">
    <source>
        <dbReference type="SAM" id="SignalP"/>
    </source>
</evidence>
<accession>A0ABT6FFR6</accession>
<keyword evidence="1" id="KW-0732">Signal</keyword>
<sequence length="280" mass="30349">MKTTTFLLAAFVPAIASAHEPTTGYAPVNGLKMYYEVHGDGDPVVLLHGAFMAIPSEAEWIAELAKTRKVVAVEMQGHGRTADISRPMSAANFADDVAALLDYLKIPQADVIGYSMGGGVAMECAIRHPGKVRKVVILSSALSQDGWVKEGAEAIPQITAELFKGTPIETDFKRLSPTPDAFPEFVKHVVESATDDIGAEQLKATKAPMFFIHGDADGVRLEHIAEMFRLKGGDVHGDMRPRSASRLAIMPDTTHVTLMDRRSLVVPMVNDFLDAKPLKQ</sequence>
<dbReference type="EMBL" id="JARRAG010000002">
    <property type="protein sequence ID" value="MDG3006413.1"/>
    <property type="molecule type" value="Genomic_DNA"/>
</dbReference>
<dbReference type="RefSeq" id="WP_277862711.1">
    <property type="nucleotide sequence ID" value="NZ_JARRAG010000002.1"/>
</dbReference>
<dbReference type="InterPro" id="IPR000073">
    <property type="entry name" value="AB_hydrolase_1"/>
</dbReference>
<comment type="caution">
    <text evidence="3">The sequence shown here is derived from an EMBL/GenBank/DDBJ whole genome shotgun (WGS) entry which is preliminary data.</text>
</comment>
<dbReference type="GO" id="GO:0016787">
    <property type="term" value="F:hydrolase activity"/>
    <property type="evidence" value="ECO:0007669"/>
    <property type="project" value="UniProtKB-KW"/>
</dbReference>
<dbReference type="PANTHER" id="PTHR43433:SF1">
    <property type="entry name" value="BLL5160 PROTEIN"/>
    <property type="match status" value="1"/>
</dbReference>
<feature type="domain" description="AB hydrolase-1" evidence="2">
    <location>
        <begin position="43"/>
        <end position="181"/>
    </location>
</feature>
<keyword evidence="4" id="KW-1185">Reference proteome</keyword>
<dbReference type="Proteomes" id="UP001216907">
    <property type="component" value="Unassembled WGS sequence"/>
</dbReference>
<feature type="chain" id="PRO_5045643776" evidence="1">
    <location>
        <begin position="19"/>
        <end position="280"/>
    </location>
</feature>
<dbReference type="Pfam" id="PF00561">
    <property type="entry name" value="Abhydrolase_1"/>
    <property type="match status" value="1"/>
</dbReference>
<feature type="signal peptide" evidence="1">
    <location>
        <begin position="1"/>
        <end position="18"/>
    </location>
</feature>
<proteinExistence type="predicted"/>
<protein>
    <submittedName>
        <fullName evidence="3">Alpha/beta hydrolase</fullName>
    </submittedName>
</protein>
<dbReference type="PANTHER" id="PTHR43433">
    <property type="entry name" value="HYDROLASE, ALPHA/BETA FOLD FAMILY PROTEIN"/>
    <property type="match status" value="1"/>
</dbReference>